<feature type="transmembrane region" description="Helical" evidence="4">
    <location>
        <begin position="97"/>
        <end position="116"/>
    </location>
</feature>
<dbReference type="EMBL" id="CP009889">
    <property type="protein sequence ID" value="AIY67477.1"/>
    <property type="molecule type" value="Genomic_DNA"/>
</dbReference>
<name>A0A0A7ENA2_9GAMM</name>
<evidence type="ECO:0000256" key="4">
    <source>
        <dbReference type="SAM" id="Phobius"/>
    </source>
</evidence>
<feature type="domain" description="HTH araC/xylS-type" evidence="5">
    <location>
        <begin position="236"/>
        <end position="338"/>
    </location>
</feature>
<accession>A0A0A7ENA2</accession>
<dbReference type="SMART" id="SM00342">
    <property type="entry name" value="HTH_ARAC"/>
    <property type="match status" value="1"/>
</dbReference>
<proteinExistence type="predicted"/>
<dbReference type="PANTHER" id="PTHR43280:SF29">
    <property type="entry name" value="ARAC-FAMILY TRANSCRIPTIONAL REGULATOR"/>
    <property type="match status" value="1"/>
</dbReference>
<feature type="transmembrane region" description="Helical" evidence="4">
    <location>
        <begin position="6"/>
        <end position="28"/>
    </location>
</feature>
<keyword evidence="4" id="KW-0812">Transmembrane</keyword>
<evidence type="ECO:0000256" key="3">
    <source>
        <dbReference type="ARBA" id="ARBA00023163"/>
    </source>
</evidence>
<protein>
    <recommendedName>
        <fullName evidence="5">HTH araC/xylS-type domain-containing protein</fullName>
    </recommendedName>
</protein>
<dbReference type="GO" id="GO:0003700">
    <property type="term" value="F:DNA-binding transcription factor activity"/>
    <property type="evidence" value="ECO:0007669"/>
    <property type="project" value="InterPro"/>
</dbReference>
<evidence type="ECO:0000313" key="6">
    <source>
        <dbReference type="EMBL" id="AIY67477.1"/>
    </source>
</evidence>
<dbReference type="SUPFAM" id="SSF46689">
    <property type="entry name" value="Homeodomain-like"/>
    <property type="match status" value="1"/>
</dbReference>
<feature type="transmembrane region" description="Helical" evidence="4">
    <location>
        <begin position="128"/>
        <end position="146"/>
    </location>
</feature>
<dbReference type="InterPro" id="IPR018062">
    <property type="entry name" value="HTH_AraC-typ_CS"/>
</dbReference>
<keyword evidence="1" id="KW-0805">Transcription regulation</keyword>
<dbReference type="Gene3D" id="1.10.10.60">
    <property type="entry name" value="Homeodomain-like"/>
    <property type="match status" value="2"/>
</dbReference>
<keyword evidence="2" id="KW-0238">DNA-binding</keyword>
<dbReference type="AlphaFoldDB" id="A0A0A7ENA2"/>
<keyword evidence="4" id="KW-0472">Membrane</keyword>
<dbReference type="PANTHER" id="PTHR43280">
    <property type="entry name" value="ARAC-FAMILY TRANSCRIPTIONAL REGULATOR"/>
    <property type="match status" value="1"/>
</dbReference>
<dbReference type="RefSeq" id="WP_040136501.1">
    <property type="nucleotide sequence ID" value="NZ_CP009889.1"/>
</dbReference>
<dbReference type="STRING" id="1348114.OM33_20870"/>
<dbReference type="Proteomes" id="UP000030341">
    <property type="component" value="Chromosome 2"/>
</dbReference>
<feature type="transmembrane region" description="Helical" evidence="4">
    <location>
        <begin position="66"/>
        <end position="85"/>
    </location>
</feature>
<feature type="transmembrane region" description="Helical" evidence="4">
    <location>
        <begin position="167"/>
        <end position="184"/>
    </location>
</feature>
<keyword evidence="7" id="KW-1185">Reference proteome</keyword>
<dbReference type="KEGG" id="pseo:OM33_20870"/>
<dbReference type="InterPro" id="IPR018060">
    <property type="entry name" value="HTH_AraC"/>
</dbReference>
<dbReference type="OrthoDB" id="6283866at2"/>
<sequence length="340" mass="38889">MSATSYLLFFFSALGVFNGLLLASWLVFRQNKQVGDNWLAMLLLLLCIRIGKSVAFYFTPSLDKNILQLGLTACFLIGPCIYVYITHQTRLGMLNAIAKWTFASLAMFIVVLGIVYPYKTHLELWQYWVYRGSSYLWLVCLLLSFFHYREKIQQFKGQWQALITDKPLIVLMGGSLIWLAYFTASYTSYIMGALSFSLTLYLSVLTLFKAPKEPPLKNNKYANNKLTDDQVNAYSNALEQLINEECIYTDPQLSLPRLAKRLGIPHTLLSQLLNDHYQMNFKQYINTQRVTFAQTLLLAEPNTSIDDIAEQSGFSSSSTFYSAFKHKTGMTPNSYRTAKL</sequence>
<dbReference type="GO" id="GO:0043565">
    <property type="term" value="F:sequence-specific DNA binding"/>
    <property type="evidence" value="ECO:0007669"/>
    <property type="project" value="InterPro"/>
</dbReference>
<evidence type="ECO:0000256" key="2">
    <source>
        <dbReference type="ARBA" id="ARBA00023125"/>
    </source>
</evidence>
<dbReference type="InterPro" id="IPR009057">
    <property type="entry name" value="Homeodomain-like_sf"/>
</dbReference>
<dbReference type="HOGENOM" id="CLU_041408_1_0_6"/>
<evidence type="ECO:0000313" key="7">
    <source>
        <dbReference type="Proteomes" id="UP000030341"/>
    </source>
</evidence>
<reference evidence="6 7" key="1">
    <citation type="submission" date="2014-11" db="EMBL/GenBank/DDBJ databases">
        <title>Complete Genome Sequence of Pseudoalteromonas sp. Strain OCN003 Isolated from Kaneohe Bay, Oahu, Hawaii.</title>
        <authorList>
            <person name="Beurmann S."/>
            <person name="Videau P."/>
            <person name="Ushijima B."/>
            <person name="Smith A.M."/>
            <person name="Aeby G.S."/>
            <person name="Callahan S.M."/>
            <person name="Belcaid M."/>
        </authorList>
    </citation>
    <scope>NUCLEOTIDE SEQUENCE [LARGE SCALE GENOMIC DNA]</scope>
    <source>
        <strain evidence="6 7">OCN003</strain>
    </source>
</reference>
<evidence type="ECO:0000256" key="1">
    <source>
        <dbReference type="ARBA" id="ARBA00023015"/>
    </source>
</evidence>
<dbReference type="eggNOG" id="COG2207">
    <property type="taxonomic scope" value="Bacteria"/>
</dbReference>
<keyword evidence="4" id="KW-1133">Transmembrane helix</keyword>
<dbReference type="PROSITE" id="PS00041">
    <property type="entry name" value="HTH_ARAC_FAMILY_1"/>
    <property type="match status" value="1"/>
</dbReference>
<organism evidence="6 7">
    <name type="scientific">Pseudoalteromonas piratica</name>
    <dbReference type="NCBI Taxonomy" id="1348114"/>
    <lineage>
        <taxon>Bacteria</taxon>
        <taxon>Pseudomonadati</taxon>
        <taxon>Pseudomonadota</taxon>
        <taxon>Gammaproteobacteria</taxon>
        <taxon>Alteromonadales</taxon>
        <taxon>Pseudoalteromonadaceae</taxon>
        <taxon>Pseudoalteromonas</taxon>
    </lineage>
</organism>
<evidence type="ECO:0000259" key="5">
    <source>
        <dbReference type="PROSITE" id="PS01124"/>
    </source>
</evidence>
<dbReference type="PRINTS" id="PR00032">
    <property type="entry name" value="HTHARAC"/>
</dbReference>
<keyword evidence="3" id="KW-0804">Transcription</keyword>
<dbReference type="Pfam" id="PF12833">
    <property type="entry name" value="HTH_18"/>
    <property type="match status" value="1"/>
</dbReference>
<dbReference type="PROSITE" id="PS01124">
    <property type="entry name" value="HTH_ARAC_FAMILY_2"/>
    <property type="match status" value="1"/>
</dbReference>
<dbReference type="InterPro" id="IPR020449">
    <property type="entry name" value="Tscrpt_reg_AraC-type_HTH"/>
</dbReference>
<feature type="transmembrane region" description="Helical" evidence="4">
    <location>
        <begin position="190"/>
        <end position="208"/>
    </location>
</feature>
<gene>
    <name evidence="6" type="ORF">OM33_20870</name>
</gene>
<feature type="transmembrane region" description="Helical" evidence="4">
    <location>
        <begin position="40"/>
        <end position="60"/>
    </location>
</feature>